<sequence length="641" mass="71457">MAFTITHTSHLFANPSYHPAIHFPELPLKQRKITRHHCLPPKSQPSEHVPLTNDHDRRQQKLLQAVAESNEEQLPGVRTFENDSARLTLVGAVDFQQAVTAAAADGGRAANEHIIAGLPTMVIETVFPGRPDDCSTLSTRLFLPASKVKEKAKKLKATLSEDILSSTTSENILAMTFRQVVLQQLWSFELVAFRCGTERNIDDFGNLREQVLATFTISSSEEHMLSVLAEVICSSALESIESHTVGQSFGRASAKFIQWFHKPKRYVSKDSSIILHKLLDNEIAANAKILLDKFSSRRVKSMGIKSKYSWWTLSSDPELEKFNGPEFTAGLNEHIPSYRLQIDAGKFKDVKIEGGNLFTTNIWEILLTHCQMIKAGWSLKLRVSIPGVCLADILDIYYQDDFTLPAKQLSCDAMMNLSNLSRNKSGSSLLKILSATLAGGLLLVMISILSQLYLPNLPRWRKYHKDHSVQSSCIRCIEPESLGLTQLEACCIAVIRKLKDSFGWPGEIITKAGHCAWTGELPLYLKRMVEIDSKTSDVLSTVTLPGERIEEMKGSVQDIASYQVVLSTEGEVVGFQPRSRMAVNHWASNPLTKELYARRNLSPGFLEPGLKIHHPSDVVLLELLMSANPEPHFALVRPVGI</sequence>
<dbReference type="RefSeq" id="XP_027061767.1">
    <property type="nucleotide sequence ID" value="XM_027205966.2"/>
</dbReference>
<dbReference type="AlphaFoldDB" id="A0A6P6S8L0"/>
<evidence type="ECO:0000313" key="3">
    <source>
        <dbReference type="RefSeq" id="XP_027061767.1"/>
    </source>
</evidence>
<organism evidence="2 3">
    <name type="scientific">Coffea arabica</name>
    <name type="common">Arabian coffee</name>
    <dbReference type="NCBI Taxonomy" id="13443"/>
    <lineage>
        <taxon>Eukaryota</taxon>
        <taxon>Viridiplantae</taxon>
        <taxon>Streptophyta</taxon>
        <taxon>Embryophyta</taxon>
        <taxon>Tracheophyta</taxon>
        <taxon>Spermatophyta</taxon>
        <taxon>Magnoliopsida</taxon>
        <taxon>eudicotyledons</taxon>
        <taxon>Gunneridae</taxon>
        <taxon>Pentapetalae</taxon>
        <taxon>asterids</taxon>
        <taxon>lamiids</taxon>
        <taxon>Gentianales</taxon>
        <taxon>Rubiaceae</taxon>
        <taxon>Ixoroideae</taxon>
        <taxon>Gardenieae complex</taxon>
        <taxon>Bertiereae - Coffeeae clade</taxon>
        <taxon>Coffeeae</taxon>
        <taxon>Coffea</taxon>
    </lineage>
</organism>
<proteinExistence type="predicted"/>
<reference evidence="3" key="2">
    <citation type="submission" date="2025-08" db="UniProtKB">
        <authorList>
            <consortium name="RefSeq"/>
        </authorList>
    </citation>
    <scope>IDENTIFICATION</scope>
    <source>
        <tissue evidence="3">Leaves</tissue>
    </source>
</reference>
<dbReference type="GeneID" id="113688216"/>
<protein>
    <submittedName>
        <fullName evidence="3">Uncharacterized protein isoform X1</fullName>
    </submittedName>
</protein>
<keyword evidence="1" id="KW-0812">Transmembrane</keyword>
<dbReference type="PANTHER" id="PTHR35694:SF1">
    <property type="entry name" value="DENEDDYLASE"/>
    <property type="match status" value="1"/>
</dbReference>
<evidence type="ECO:0000313" key="2">
    <source>
        <dbReference type="Proteomes" id="UP001652660"/>
    </source>
</evidence>
<reference evidence="2" key="1">
    <citation type="journal article" date="2025" name="Foods">
        <title>Unveiling the Microbial Signatures of Arabica Coffee Cherries: Insights into Ripeness Specific Diversity, Functional Traits, and Implications for Quality and Safety.</title>
        <authorList>
            <consortium name="RefSeq"/>
            <person name="Tenea G.N."/>
            <person name="Cifuentes V."/>
            <person name="Reyes P."/>
            <person name="Cevallos-Vallejos M."/>
        </authorList>
    </citation>
    <scope>NUCLEOTIDE SEQUENCE [LARGE SCALE GENOMIC DNA]</scope>
</reference>
<gene>
    <name evidence="3" type="primary">LOC113688216</name>
</gene>
<dbReference type="PANTHER" id="PTHR35694">
    <property type="entry name" value="DENEDDYLASE"/>
    <property type="match status" value="1"/>
</dbReference>
<keyword evidence="2" id="KW-1185">Reference proteome</keyword>
<evidence type="ECO:0000256" key="1">
    <source>
        <dbReference type="SAM" id="Phobius"/>
    </source>
</evidence>
<keyword evidence="1" id="KW-0472">Membrane</keyword>
<dbReference type="Proteomes" id="UP001652660">
    <property type="component" value="Chromosome 5e"/>
</dbReference>
<dbReference type="OrthoDB" id="1894747at2759"/>
<keyword evidence="1" id="KW-1133">Transmembrane helix</keyword>
<name>A0A6P6S8L0_COFAR</name>
<feature type="transmembrane region" description="Helical" evidence="1">
    <location>
        <begin position="432"/>
        <end position="454"/>
    </location>
</feature>
<accession>A0A6P6S8L0</accession>